<evidence type="ECO:0000256" key="4">
    <source>
        <dbReference type="ARBA" id="ARBA00023043"/>
    </source>
</evidence>
<name>A0ABR1D870_NECAM</name>
<dbReference type="InterPro" id="IPR002110">
    <property type="entry name" value="Ankyrin_rpt"/>
</dbReference>
<dbReference type="SMART" id="SM00248">
    <property type="entry name" value="ANK"/>
    <property type="match status" value="5"/>
</dbReference>
<evidence type="ECO:0000259" key="9">
    <source>
        <dbReference type="PROSITE" id="PS51635"/>
    </source>
</evidence>
<evidence type="ECO:0000256" key="6">
    <source>
        <dbReference type="ARBA" id="ARBA00023422"/>
    </source>
</evidence>
<feature type="short sequence motif" description="GXGXXG" evidence="8">
    <location>
        <begin position="471"/>
        <end position="476"/>
    </location>
</feature>
<organism evidence="10 11">
    <name type="scientific">Necator americanus</name>
    <name type="common">Human hookworm</name>
    <dbReference type="NCBI Taxonomy" id="51031"/>
    <lineage>
        <taxon>Eukaryota</taxon>
        <taxon>Metazoa</taxon>
        <taxon>Ecdysozoa</taxon>
        <taxon>Nematoda</taxon>
        <taxon>Chromadorea</taxon>
        <taxon>Rhabditida</taxon>
        <taxon>Rhabditina</taxon>
        <taxon>Rhabditomorpha</taxon>
        <taxon>Strongyloidea</taxon>
        <taxon>Ancylostomatidae</taxon>
        <taxon>Bunostominae</taxon>
        <taxon>Necator</taxon>
    </lineage>
</organism>
<keyword evidence="2" id="KW-0677">Repeat</keyword>
<dbReference type="Pfam" id="PF01734">
    <property type="entry name" value="Patatin"/>
    <property type="match status" value="1"/>
</dbReference>
<dbReference type="Gene3D" id="1.25.40.20">
    <property type="entry name" value="Ankyrin repeat-containing domain"/>
    <property type="match status" value="2"/>
</dbReference>
<accession>A0ABR1D870</accession>
<dbReference type="PANTHER" id="PTHR24139:SF34">
    <property type="entry name" value="85_88 KDA CALCIUM-INDEPENDENT PHOSPHOLIPASE A2"/>
    <property type="match status" value="1"/>
</dbReference>
<feature type="repeat" description="ANK" evidence="7">
    <location>
        <begin position="336"/>
        <end position="368"/>
    </location>
</feature>
<evidence type="ECO:0000256" key="3">
    <source>
        <dbReference type="ARBA" id="ARBA00022801"/>
    </source>
</evidence>
<feature type="active site" description="Proton acceptor" evidence="8">
    <location>
        <position position="633"/>
    </location>
</feature>
<evidence type="ECO:0000313" key="10">
    <source>
        <dbReference type="EMBL" id="KAK6746704.1"/>
    </source>
</evidence>
<dbReference type="Proteomes" id="UP001303046">
    <property type="component" value="Unassembled WGS sequence"/>
</dbReference>
<evidence type="ECO:0000313" key="11">
    <source>
        <dbReference type="Proteomes" id="UP001303046"/>
    </source>
</evidence>
<keyword evidence="3 8" id="KW-0378">Hydrolase</keyword>
<proteinExistence type="predicted"/>
<dbReference type="InterPro" id="IPR036770">
    <property type="entry name" value="Ankyrin_rpt-contain_sf"/>
</dbReference>
<comment type="catalytic activity">
    <reaction evidence="6">
        <text>a 1,2-diacyl-sn-glycero-3-phosphocholine + H2O = a 1-acyl-sn-glycero-3-phosphocholine + a fatty acid + H(+)</text>
        <dbReference type="Rhea" id="RHEA:15801"/>
        <dbReference type="ChEBI" id="CHEBI:15377"/>
        <dbReference type="ChEBI" id="CHEBI:15378"/>
        <dbReference type="ChEBI" id="CHEBI:28868"/>
        <dbReference type="ChEBI" id="CHEBI:57643"/>
        <dbReference type="ChEBI" id="CHEBI:58168"/>
        <dbReference type="EC" id="3.1.1.4"/>
    </reaction>
    <physiologicalReaction direction="left-to-right" evidence="6">
        <dbReference type="Rhea" id="RHEA:15802"/>
    </physiologicalReaction>
</comment>
<dbReference type="PROSITE" id="PS51635">
    <property type="entry name" value="PNPLA"/>
    <property type="match status" value="1"/>
</dbReference>
<comment type="caution">
    <text evidence="10">The sequence shown here is derived from an EMBL/GenBank/DDBJ whole genome shotgun (WGS) entry which is preliminary data.</text>
</comment>
<dbReference type="InterPro" id="IPR016035">
    <property type="entry name" value="Acyl_Trfase/lysoPLipase"/>
</dbReference>
<dbReference type="InterPro" id="IPR002641">
    <property type="entry name" value="PNPLA_dom"/>
</dbReference>
<dbReference type="SUPFAM" id="SSF48403">
    <property type="entry name" value="Ankyrin repeat"/>
    <property type="match status" value="1"/>
</dbReference>
<dbReference type="EMBL" id="JAVFWL010000004">
    <property type="protein sequence ID" value="KAK6746704.1"/>
    <property type="molecule type" value="Genomic_DNA"/>
</dbReference>
<dbReference type="EC" id="3.1.1.4" evidence="1"/>
<keyword evidence="5 8" id="KW-0443">Lipid metabolism</keyword>
<dbReference type="PANTHER" id="PTHR24139">
    <property type="entry name" value="CALCIUM-INDEPENDENT PHOSPHOLIPASE A2"/>
    <property type="match status" value="1"/>
</dbReference>
<protein>
    <recommendedName>
        <fullName evidence="1">phospholipase A2</fullName>
        <ecNumber evidence="1">3.1.1.4</ecNumber>
    </recommendedName>
</protein>
<feature type="short sequence motif" description="DGA/G" evidence="8">
    <location>
        <begin position="633"/>
        <end position="635"/>
    </location>
</feature>
<sequence length="794" mass="86181">MFKSLRELVTNPSREGILSAARNAVAEFTHRQEGPQPQKIIKLSPSRFEKMLKLDNLKNVSCHSETVDGTAVFHSVYIAGHLSLTNSNDEKEIRILCSKLDILINSVEGKTLSGDCFTSLMNVVSSEPEWEAIHYAAACGFLGFLKTALEKDRQVVLGFATQDGDFPIHIAAKWGQVEAVRVLLENGADLCQRDAMGRTVVHWAAANSASALKDLSNETSFGKAVTVQDEHGLTPLALAIRNANFESTKILMACAESAATAIPAGSYPLLTVLMGLEYSEALGNCLELVITIHPSVVEQVDESGKSVLHLQLSKKVLMKILKHSIGNININLKDADGQTPLHLAVNRGDVGSAVALLSYGADVNCSDKKGVTALMKAVQVGHLDLVKLLLLFDADLSAMNATGESIHDISKSSRRRADVESILAVMDPPQTSPSPAQAKSPWDHLQDAAIHAQKESKDELGTRINLLSLDGGGIRGLVVIQMLAEIEKKFGTDLLSAFGWLGGTSTGAILALALSQGKSIAHCRSMYFRLKDELFCGDRPYSGTNLDSFLRSEFGETTTLADITSKKVMVTTCLANVCPPQLKLLRNYQLQISDVENTHMGFNLPKNVLLREAALCSSAAPTYFPPFDKKYVDGGLLANNPCPQLLTDVQLMNASLKMTGKPEQCYRIGCVVSLGTGRVPEAAVESLDLTVPKSFVDFALDFQNKLSLISHLKNLLLDQIGRADGTVVESSRAWSSCISAPFFRYSPKLSFAVELDETDDIKLINIMWGAKVYMNEESASVGQLVDLLKTCTRR</sequence>
<dbReference type="PROSITE" id="PS50297">
    <property type="entry name" value="ANK_REP_REGION"/>
    <property type="match status" value="3"/>
</dbReference>
<keyword evidence="8" id="KW-0442">Lipid degradation</keyword>
<evidence type="ECO:0000256" key="7">
    <source>
        <dbReference type="PROSITE-ProRule" id="PRU00023"/>
    </source>
</evidence>
<evidence type="ECO:0000256" key="8">
    <source>
        <dbReference type="PROSITE-ProRule" id="PRU01161"/>
    </source>
</evidence>
<keyword evidence="4 7" id="KW-0040">ANK repeat</keyword>
<keyword evidence="11" id="KW-1185">Reference proteome</keyword>
<dbReference type="Pfam" id="PF12796">
    <property type="entry name" value="Ank_2"/>
    <property type="match status" value="2"/>
</dbReference>
<dbReference type="PROSITE" id="PS50088">
    <property type="entry name" value="ANK_REPEAT"/>
    <property type="match status" value="3"/>
</dbReference>
<evidence type="ECO:0000256" key="2">
    <source>
        <dbReference type="ARBA" id="ARBA00022737"/>
    </source>
</evidence>
<feature type="repeat" description="ANK" evidence="7">
    <location>
        <begin position="369"/>
        <end position="401"/>
    </location>
</feature>
<feature type="short sequence motif" description="GXSXG" evidence="8">
    <location>
        <begin position="503"/>
        <end position="507"/>
    </location>
</feature>
<evidence type="ECO:0000256" key="5">
    <source>
        <dbReference type="ARBA" id="ARBA00023098"/>
    </source>
</evidence>
<feature type="active site" description="Nucleophile" evidence="8">
    <location>
        <position position="505"/>
    </location>
</feature>
<evidence type="ECO:0000256" key="1">
    <source>
        <dbReference type="ARBA" id="ARBA00013278"/>
    </source>
</evidence>
<dbReference type="Gene3D" id="3.40.1090.10">
    <property type="entry name" value="Cytosolic phospholipase A2 catalytic domain"/>
    <property type="match status" value="1"/>
</dbReference>
<reference evidence="10 11" key="1">
    <citation type="submission" date="2023-08" db="EMBL/GenBank/DDBJ databases">
        <title>A Necator americanus chromosomal reference genome.</title>
        <authorList>
            <person name="Ilik V."/>
            <person name="Petrzelkova K.J."/>
            <person name="Pardy F."/>
            <person name="Fuh T."/>
            <person name="Niatou-Singa F.S."/>
            <person name="Gouil Q."/>
            <person name="Baker L."/>
            <person name="Ritchie M.E."/>
            <person name="Jex A.R."/>
            <person name="Gazzola D."/>
            <person name="Li H."/>
            <person name="Toshio Fujiwara R."/>
            <person name="Zhan B."/>
            <person name="Aroian R.V."/>
            <person name="Pafco B."/>
            <person name="Schwarz E.M."/>
        </authorList>
    </citation>
    <scope>NUCLEOTIDE SEQUENCE [LARGE SCALE GENOMIC DNA]</scope>
    <source>
        <strain evidence="10 11">Aroian</strain>
        <tissue evidence="10">Whole animal</tissue>
    </source>
</reference>
<dbReference type="SUPFAM" id="SSF52151">
    <property type="entry name" value="FabD/lysophospholipase-like"/>
    <property type="match status" value="1"/>
</dbReference>
<gene>
    <name evidence="10" type="primary">Necator_chrIV.g13443</name>
    <name evidence="10" type="ORF">RB195_000152</name>
</gene>
<feature type="domain" description="PNPLA" evidence="9">
    <location>
        <begin position="467"/>
        <end position="646"/>
    </location>
</feature>
<dbReference type="InterPro" id="IPR047148">
    <property type="entry name" value="PLPL9"/>
</dbReference>
<feature type="repeat" description="ANK" evidence="7">
    <location>
        <begin position="163"/>
        <end position="195"/>
    </location>
</feature>